<name>A0ABW8BWU9_9GAMM</name>
<evidence type="ECO:0000256" key="2">
    <source>
        <dbReference type="ARBA" id="ARBA00001997"/>
    </source>
</evidence>
<dbReference type="RefSeq" id="WP_399846186.1">
    <property type="nucleotide sequence ID" value="NZ_JBITWC010000036.1"/>
</dbReference>
<evidence type="ECO:0000256" key="1">
    <source>
        <dbReference type="ARBA" id="ARBA00001298"/>
    </source>
</evidence>
<organism evidence="6 7">
    <name type="scientific">Vreelandella lionensis</name>
    <dbReference type="NCBI Taxonomy" id="1144478"/>
    <lineage>
        <taxon>Bacteria</taxon>
        <taxon>Pseudomonadati</taxon>
        <taxon>Pseudomonadota</taxon>
        <taxon>Gammaproteobacteria</taxon>
        <taxon>Oceanospirillales</taxon>
        <taxon>Halomonadaceae</taxon>
        <taxon>Vreelandella</taxon>
    </lineage>
</organism>
<dbReference type="InterPro" id="IPR000888">
    <property type="entry name" value="RmlC-like"/>
</dbReference>
<dbReference type="CDD" id="cd00438">
    <property type="entry name" value="cupin_RmlC"/>
    <property type="match status" value="1"/>
</dbReference>
<sequence>MNFTETPLQGAYLISLEKREDKRGFFARSFCIQEFNMHNLETQFVQGNVSFNVKAGLIRGMHYQHGEHAEVKLVSCLSGSIYDVIVDLREDSPTYMQWFGAELSAQNGKLMYVPRGFAHGYQALSDGALVHYMVSACYAPDAEDGLKYDDPAIGIKWPMAVTETSPKDSVWPLIRKI</sequence>
<evidence type="ECO:0000313" key="6">
    <source>
        <dbReference type="EMBL" id="MFI8751697.1"/>
    </source>
</evidence>
<gene>
    <name evidence="6" type="primary">rfbC</name>
    <name evidence="6" type="ORF">ACIGG6_17055</name>
</gene>
<comment type="caution">
    <text evidence="6">The sequence shown here is derived from an EMBL/GenBank/DDBJ whole genome shotgun (WGS) entry which is preliminary data.</text>
</comment>
<comment type="pathway">
    <text evidence="5">Carbohydrate biosynthesis; dTDP-L-rhamnose biosynthesis.</text>
</comment>
<keyword evidence="7" id="KW-1185">Reference proteome</keyword>
<dbReference type="PANTHER" id="PTHR21047:SF2">
    <property type="entry name" value="THYMIDINE DIPHOSPHO-4-KETO-RHAMNOSE 3,5-EPIMERASE"/>
    <property type="match status" value="1"/>
</dbReference>
<dbReference type="SUPFAM" id="SSF51182">
    <property type="entry name" value="RmlC-like cupins"/>
    <property type="match status" value="1"/>
</dbReference>
<evidence type="ECO:0000256" key="5">
    <source>
        <dbReference type="RuleBase" id="RU364069"/>
    </source>
</evidence>
<dbReference type="EC" id="5.1.3.13" evidence="3 5"/>
<evidence type="ECO:0000313" key="7">
    <source>
        <dbReference type="Proteomes" id="UP001614338"/>
    </source>
</evidence>
<evidence type="ECO:0000256" key="4">
    <source>
        <dbReference type="ARBA" id="ARBA00019595"/>
    </source>
</evidence>
<comment type="function">
    <text evidence="2 5">Catalyzes the epimerization of the C3' and C5'positions of dTDP-6-deoxy-D-xylo-4-hexulose, forming dTDP-6-deoxy-L-lyxo-4-hexulose.</text>
</comment>
<evidence type="ECO:0000256" key="3">
    <source>
        <dbReference type="ARBA" id="ARBA00012098"/>
    </source>
</evidence>
<dbReference type="GO" id="GO:0008830">
    <property type="term" value="F:dTDP-4-dehydrorhamnose 3,5-epimerase activity"/>
    <property type="evidence" value="ECO:0007669"/>
    <property type="project" value="UniProtKB-EC"/>
</dbReference>
<keyword evidence="5 6" id="KW-0413">Isomerase</keyword>
<proteinExistence type="inferred from homology"/>
<comment type="catalytic activity">
    <reaction evidence="1 5">
        <text>dTDP-4-dehydro-6-deoxy-alpha-D-glucose = dTDP-4-dehydro-beta-L-rhamnose</text>
        <dbReference type="Rhea" id="RHEA:16969"/>
        <dbReference type="ChEBI" id="CHEBI:57649"/>
        <dbReference type="ChEBI" id="CHEBI:62830"/>
        <dbReference type="EC" id="5.1.3.13"/>
    </reaction>
</comment>
<dbReference type="NCBIfam" id="TIGR01221">
    <property type="entry name" value="rmlC"/>
    <property type="match status" value="1"/>
</dbReference>
<reference evidence="6 7" key="1">
    <citation type="submission" date="2024-10" db="EMBL/GenBank/DDBJ databases">
        <title>The Natural Products Discovery Center: Release of the First 8490 Sequenced Strains for Exploring Actinobacteria Biosynthetic Diversity.</title>
        <authorList>
            <person name="Kalkreuter E."/>
            <person name="Kautsar S.A."/>
            <person name="Yang D."/>
            <person name="Bader C.D."/>
            <person name="Teijaro C.N."/>
            <person name="Fluegel L."/>
            <person name="Davis C.M."/>
            <person name="Simpson J.R."/>
            <person name="Lauterbach L."/>
            <person name="Steele A.D."/>
            <person name="Gui C."/>
            <person name="Meng S."/>
            <person name="Li G."/>
            <person name="Viehrig K."/>
            <person name="Ye F."/>
            <person name="Su P."/>
            <person name="Kiefer A.F."/>
            <person name="Nichols A."/>
            <person name="Cepeda A.J."/>
            <person name="Yan W."/>
            <person name="Fan B."/>
            <person name="Jiang Y."/>
            <person name="Adhikari A."/>
            <person name="Zheng C.-J."/>
            <person name="Schuster L."/>
            <person name="Cowan T.M."/>
            <person name="Smanski M.J."/>
            <person name="Chevrette M.G."/>
            <person name="De Carvalho L.P.S."/>
            <person name="Shen B."/>
        </authorList>
    </citation>
    <scope>NUCLEOTIDE SEQUENCE [LARGE SCALE GENOMIC DNA]</scope>
    <source>
        <strain evidence="6 7">NPDC077409</strain>
    </source>
</reference>
<comment type="subunit">
    <text evidence="5">Homodimer.</text>
</comment>
<dbReference type="Proteomes" id="UP001614338">
    <property type="component" value="Unassembled WGS sequence"/>
</dbReference>
<dbReference type="Gene3D" id="2.60.120.10">
    <property type="entry name" value="Jelly Rolls"/>
    <property type="match status" value="1"/>
</dbReference>
<dbReference type="PANTHER" id="PTHR21047">
    <property type="entry name" value="DTDP-6-DEOXY-D-GLUCOSE-3,5 EPIMERASE"/>
    <property type="match status" value="1"/>
</dbReference>
<dbReference type="Pfam" id="PF00908">
    <property type="entry name" value="dTDP_sugar_isom"/>
    <property type="match status" value="1"/>
</dbReference>
<dbReference type="InterPro" id="IPR014710">
    <property type="entry name" value="RmlC-like_jellyroll"/>
</dbReference>
<accession>A0ABW8BWU9</accession>
<comment type="similarity">
    <text evidence="5">Belongs to the dTDP-4-dehydrorhamnose 3,5-epimerase family.</text>
</comment>
<protein>
    <recommendedName>
        <fullName evidence="4 5">dTDP-4-dehydrorhamnose 3,5-epimerase</fullName>
        <ecNumber evidence="3 5">5.1.3.13</ecNumber>
    </recommendedName>
    <alternativeName>
        <fullName evidence="5">Thymidine diphospho-4-keto-rhamnose 3,5-epimerase</fullName>
    </alternativeName>
</protein>
<dbReference type="EMBL" id="JBITWC010000036">
    <property type="protein sequence ID" value="MFI8751697.1"/>
    <property type="molecule type" value="Genomic_DNA"/>
</dbReference>
<dbReference type="InterPro" id="IPR011051">
    <property type="entry name" value="RmlC_Cupin_sf"/>
</dbReference>